<dbReference type="InterPro" id="IPR023996">
    <property type="entry name" value="TonB-dep_OMP_SusC/RagA"/>
</dbReference>
<feature type="domain" description="TonB-dependent receptor plug" evidence="8">
    <location>
        <begin position="88"/>
        <end position="209"/>
    </location>
</feature>
<name>A0ABT3IGF9_9BACT</name>
<dbReference type="Pfam" id="PF07715">
    <property type="entry name" value="Plug"/>
    <property type="match status" value="1"/>
</dbReference>
<dbReference type="Gene3D" id="2.170.130.10">
    <property type="entry name" value="TonB-dependent receptor, plug domain"/>
    <property type="match status" value="1"/>
</dbReference>
<dbReference type="NCBIfam" id="TIGR04057">
    <property type="entry name" value="SusC_RagA_signa"/>
    <property type="match status" value="1"/>
</dbReference>
<dbReference type="SUPFAM" id="SSF56935">
    <property type="entry name" value="Porins"/>
    <property type="match status" value="1"/>
</dbReference>
<evidence type="ECO:0000313" key="9">
    <source>
        <dbReference type="EMBL" id="MCW3483062.1"/>
    </source>
</evidence>
<keyword evidence="4 7" id="KW-0812">Transmembrane</keyword>
<comment type="similarity">
    <text evidence="7">Belongs to the TonB-dependent receptor family.</text>
</comment>
<evidence type="ECO:0000256" key="6">
    <source>
        <dbReference type="ARBA" id="ARBA00023237"/>
    </source>
</evidence>
<dbReference type="InterPro" id="IPR023997">
    <property type="entry name" value="TonB-dep_OMP_SusC/RagA_CS"/>
</dbReference>
<dbReference type="RefSeq" id="WP_264731733.1">
    <property type="nucleotide sequence ID" value="NZ_JAPDNS010000001.1"/>
</dbReference>
<accession>A0ABT3IGF9</accession>
<dbReference type="Gene3D" id="2.40.170.20">
    <property type="entry name" value="TonB-dependent receptor, beta-barrel domain"/>
    <property type="match status" value="1"/>
</dbReference>
<organism evidence="9 10">
    <name type="scientific">Chitinophaga nivalis</name>
    <dbReference type="NCBI Taxonomy" id="2991709"/>
    <lineage>
        <taxon>Bacteria</taxon>
        <taxon>Pseudomonadati</taxon>
        <taxon>Bacteroidota</taxon>
        <taxon>Chitinophagia</taxon>
        <taxon>Chitinophagales</taxon>
        <taxon>Chitinophagaceae</taxon>
        <taxon>Chitinophaga</taxon>
    </lineage>
</organism>
<gene>
    <name evidence="9" type="ORF">OL497_04120</name>
</gene>
<keyword evidence="2 7" id="KW-0813">Transport</keyword>
<reference evidence="9 10" key="1">
    <citation type="submission" date="2022-10" db="EMBL/GenBank/DDBJ databases">
        <title>Chitinophaga nivalis PC15 sp. nov., isolated from Pyeongchang county, South Korea.</title>
        <authorList>
            <person name="Trinh H.N."/>
        </authorList>
    </citation>
    <scope>NUCLEOTIDE SEQUENCE [LARGE SCALE GENOMIC DNA]</scope>
    <source>
        <strain evidence="9 10">PC14</strain>
    </source>
</reference>
<dbReference type="Proteomes" id="UP001207742">
    <property type="component" value="Unassembled WGS sequence"/>
</dbReference>
<proteinExistence type="inferred from homology"/>
<evidence type="ECO:0000256" key="2">
    <source>
        <dbReference type="ARBA" id="ARBA00022448"/>
    </source>
</evidence>
<dbReference type="InterPro" id="IPR036942">
    <property type="entry name" value="Beta-barrel_TonB_sf"/>
</dbReference>
<dbReference type="SUPFAM" id="SSF49464">
    <property type="entry name" value="Carboxypeptidase regulatory domain-like"/>
    <property type="match status" value="1"/>
</dbReference>
<evidence type="ECO:0000256" key="7">
    <source>
        <dbReference type="PROSITE-ProRule" id="PRU01360"/>
    </source>
</evidence>
<dbReference type="InterPro" id="IPR039426">
    <property type="entry name" value="TonB-dep_rcpt-like"/>
</dbReference>
<dbReference type="Pfam" id="PF13715">
    <property type="entry name" value="CarbopepD_reg_2"/>
    <property type="match status" value="1"/>
</dbReference>
<dbReference type="InterPro" id="IPR037066">
    <property type="entry name" value="Plug_dom_sf"/>
</dbReference>
<evidence type="ECO:0000256" key="1">
    <source>
        <dbReference type="ARBA" id="ARBA00004571"/>
    </source>
</evidence>
<protein>
    <submittedName>
        <fullName evidence="9">SusC/RagA family TonB-linked outer membrane protein</fullName>
    </submittedName>
</protein>
<keyword evidence="3 7" id="KW-1134">Transmembrane beta strand</keyword>
<keyword evidence="10" id="KW-1185">Reference proteome</keyword>
<dbReference type="EMBL" id="JAPDNS010000001">
    <property type="protein sequence ID" value="MCW3483062.1"/>
    <property type="molecule type" value="Genomic_DNA"/>
</dbReference>
<comment type="caution">
    <text evidence="9">The sequence shown here is derived from an EMBL/GenBank/DDBJ whole genome shotgun (WGS) entry which is preliminary data.</text>
</comment>
<evidence type="ECO:0000313" key="10">
    <source>
        <dbReference type="Proteomes" id="UP001207742"/>
    </source>
</evidence>
<dbReference type="InterPro" id="IPR012910">
    <property type="entry name" value="Plug_dom"/>
</dbReference>
<dbReference type="NCBIfam" id="TIGR04056">
    <property type="entry name" value="OMP_RagA_SusC"/>
    <property type="match status" value="1"/>
</dbReference>
<keyword evidence="6 7" id="KW-0998">Cell outer membrane</keyword>
<evidence type="ECO:0000259" key="8">
    <source>
        <dbReference type="Pfam" id="PF07715"/>
    </source>
</evidence>
<dbReference type="PROSITE" id="PS52016">
    <property type="entry name" value="TONB_DEPENDENT_REC_3"/>
    <property type="match status" value="1"/>
</dbReference>
<keyword evidence="5 7" id="KW-0472">Membrane</keyword>
<dbReference type="InterPro" id="IPR008969">
    <property type="entry name" value="CarboxyPept-like_regulatory"/>
</dbReference>
<evidence type="ECO:0000256" key="4">
    <source>
        <dbReference type="ARBA" id="ARBA00022692"/>
    </source>
</evidence>
<evidence type="ECO:0000256" key="3">
    <source>
        <dbReference type="ARBA" id="ARBA00022452"/>
    </source>
</evidence>
<evidence type="ECO:0000256" key="5">
    <source>
        <dbReference type="ARBA" id="ARBA00023136"/>
    </source>
</evidence>
<comment type="subcellular location">
    <subcellularLocation>
        <location evidence="1 7">Cell outer membrane</location>
        <topology evidence="1 7">Multi-pass membrane protein</topology>
    </subcellularLocation>
</comment>
<dbReference type="Gene3D" id="2.60.40.1120">
    <property type="entry name" value="Carboxypeptidase-like, regulatory domain"/>
    <property type="match status" value="1"/>
</dbReference>
<sequence>MITDVKGQPLTGVTVHIRNTTVGTTTDGQGKFTLQQVPANAQLAVSMIGYLSQEVAVNHRKNIPVSLQEYVSNLDETVVIAYGATTKRFNTGNVSSVKAADIAKQPVSNPLAALQGRVPGMIITQQTGLPGGGYNVQIRGQNSIASGNDPLYIIDGVPYSSQITTTLGGTLIGGGSPLNFINPADIESIDVLKDADATAIYGSRGANGVVLITTKKGTIDQTRISLNAYGGIGIASSRVKLMNREQYLEMRHEAFRNDGVLPGIYDHDLNGKWDTTRSTDWQKELLGNKAHFTDVQLSISGGNNNIQYLIGGNLRKETTVFSGKFADKKGSVHFNLTSNSRNQKIQVMLSGNYMVDDNRLPNYDLTGNIYYPPVAPQLYNKDGTLNWQNSTWENPLSPLNTRYSSKTDNLLSNVVISYEPIKALKIKLSGGYNNMLMNEITTLPTTMFDPALKVKTGSASFADKKIQSWILEPQISYQRKWRAGNFDILLGTTIQQSTANAKEVRGLGYNNDALLENIEGASTIIKGNNSNSLYKYNAIFARINCNWDGKYLLNITARRDGSSRFGPGNQFGNFGAVGAGWIFSEENFMKDNAGALSFGKIRASYGTTGNDQISDYRFLSLYQFSSDVPPYQGSPGLTPSSLYNPDYGWEVNKKMEIGIELGLLKDKIFFSTSYYRNRSSNQLLSYPLPDIVGLSSVIQNLPATVENNGWEILLKVGNKQVKKISWSTTFQATIPRNKLISFPGMEKTSYATTMQIGQPLSAIKVLQSAGVNETTGNYQFLDFKGNPTSMPDISTDQYKFININPVFYGGIQQTLQYKNFELDFLFQFVKQTGKNYLYSNYYAPGMSAFYNVPAEVTDRWQKPGDKANFQKYTQKFGETFTAYQYAQQSDLAYSDASYIRLKNLSLTYMIPDQWKNALHLQQGRVYIQGQNLLTITNYKGPDPETQSATKLPPLKVWTIGFQLTF</sequence>